<dbReference type="SUPFAM" id="SSF109998">
    <property type="entry name" value="Triger factor/SurA peptide-binding domain-like"/>
    <property type="match status" value="1"/>
</dbReference>
<dbReference type="PANTHER" id="PTHR47529:SF1">
    <property type="entry name" value="PERIPLASMIC CHAPERONE PPID"/>
    <property type="match status" value="1"/>
</dbReference>
<organism evidence="10 11">
    <name type="scientific">Hyphobacterium marinum</name>
    <dbReference type="NCBI Taxonomy" id="3116574"/>
    <lineage>
        <taxon>Bacteria</taxon>
        <taxon>Pseudomonadati</taxon>
        <taxon>Pseudomonadota</taxon>
        <taxon>Alphaproteobacteria</taxon>
        <taxon>Maricaulales</taxon>
        <taxon>Maricaulaceae</taxon>
        <taxon>Hyphobacterium</taxon>
    </lineage>
</organism>
<keyword evidence="5 8" id="KW-0472">Membrane</keyword>
<comment type="subcellular location">
    <subcellularLocation>
        <location evidence="1">Cell membrane</location>
        <topology evidence="1">Single-pass type II membrane protein</topology>
    </subcellularLocation>
</comment>
<reference evidence="10 11" key="1">
    <citation type="submission" date="2024-01" db="EMBL/GenBank/DDBJ databases">
        <title>Hyphobacterium bacterium isolated from marine sediment.</title>
        <authorList>
            <person name="Zhao S."/>
        </authorList>
    </citation>
    <scope>NUCLEOTIDE SEQUENCE [LARGE SCALE GENOMIC DNA]</scope>
    <source>
        <strain evidence="10 11">Y60-23</strain>
    </source>
</reference>
<keyword evidence="4 8" id="KW-1133">Transmembrane helix</keyword>
<dbReference type="InterPro" id="IPR027304">
    <property type="entry name" value="Trigger_fact/SurA_dom_sf"/>
</dbReference>
<dbReference type="InterPro" id="IPR052029">
    <property type="entry name" value="PpiD_chaperone"/>
</dbReference>
<sequence>MLAALRRIIRSPIMLVIIIAPLIIGFAIFGVSDVFVRTGDAVAVVGPERVSRLDLARSFDQRLRLEQRENPALTAETARANGLGDQVLNEQIIAARIRAVANQMNLAVSDAQIRDEINSFQVFLDPVTGGHDNQAYLSYLADQRMTPAQFEAEIAENMIRGQLIDALFAGIRTPEAYGDVIDRFSNERRTFRALVIPPQAAGDIGDPDDAALQSVIDENPQFFTEPERRSFTLVRFRVSDFTANVTVDEADIREQYDYEVETGQIGEPALRSFTQLRFDDGETAQAATARLNAGESAAAVAADLGADAPFVQTDRQEYQIPDESVAEALFSMAEGEAAAIEGRLGWFVVRVDAAQDATLPDYAERRDEIRDLMARSEAENAMYDAMGEYESALSGGATIDEAAEAAGIPYEMFAPIDSQNRTAEGQYAFSFFEQPEILEAVFEQTAGVETELQPYGDGDYYAFRVETITPSRVQDLDDVRDDATTVWRLQTVDEQLDAIVEDARQRARDGEALDAIAASIEGARVESASLTRSETAAPFGRDAVGAAFFIEVGDVQEARGSDNRSRLIIVLDAIETGQSDDAETILEMRSQLAEQIQRDLDTSLAAALAERYPARIDTLLRDQALGVIDPSQVQ</sequence>
<comment type="caution">
    <text evidence="10">The sequence shown here is derived from an EMBL/GenBank/DDBJ whole genome shotgun (WGS) entry which is preliminary data.</text>
</comment>
<evidence type="ECO:0000256" key="3">
    <source>
        <dbReference type="ARBA" id="ARBA00022692"/>
    </source>
</evidence>
<dbReference type="InterPro" id="IPR000297">
    <property type="entry name" value="PPIase_PpiC"/>
</dbReference>
<dbReference type="Pfam" id="PF13624">
    <property type="entry name" value="SurA_N_3"/>
    <property type="match status" value="1"/>
</dbReference>
<proteinExistence type="inferred from homology"/>
<keyword evidence="2" id="KW-1003">Cell membrane</keyword>
<evidence type="ECO:0000313" key="10">
    <source>
        <dbReference type="EMBL" id="MEE2567514.1"/>
    </source>
</evidence>
<dbReference type="Pfam" id="PF13145">
    <property type="entry name" value="Rotamase_2"/>
    <property type="match status" value="1"/>
</dbReference>
<accession>A0ABU7M115</accession>
<evidence type="ECO:0000256" key="5">
    <source>
        <dbReference type="ARBA" id="ARBA00023136"/>
    </source>
</evidence>
<evidence type="ECO:0000256" key="6">
    <source>
        <dbReference type="ARBA" id="ARBA00023186"/>
    </source>
</evidence>
<evidence type="ECO:0000256" key="4">
    <source>
        <dbReference type="ARBA" id="ARBA00022989"/>
    </source>
</evidence>
<dbReference type="Gene3D" id="1.10.4030.10">
    <property type="entry name" value="Porin chaperone SurA, peptide-binding domain"/>
    <property type="match status" value="1"/>
</dbReference>
<dbReference type="RefSeq" id="WP_330197078.1">
    <property type="nucleotide sequence ID" value="NZ_JAZDRO010000006.1"/>
</dbReference>
<keyword evidence="3 8" id="KW-0812">Transmembrane</keyword>
<comment type="similarity">
    <text evidence="7">Belongs to the PpiD chaperone family.</text>
</comment>
<feature type="transmembrane region" description="Helical" evidence="8">
    <location>
        <begin position="12"/>
        <end position="31"/>
    </location>
</feature>
<dbReference type="Proteomes" id="UP001310692">
    <property type="component" value="Unassembled WGS sequence"/>
</dbReference>
<gene>
    <name evidence="10" type="ORF">V0U35_12570</name>
</gene>
<feature type="domain" description="PpiC" evidence="9">
    <location>
        <begin position="247"/>
        <end position="366"/>
    </location>
</feature>
<evidence type="ECO:0000256" key="8">
    <source>
        <dbReference type="SAM" id="Phobius"/>
    </source>
</evidence>
<dbReference type="PANTHER" id="PTHR47529">
    <property type="entry name" value="PEPTIDYL-PROLYL CIS-TRANS ISOMERASE D"/>
    <property type="match status" value="1"/>
</dbReference>
<evidence type="ECO:0000313" key="11">
    <source>
        <dbReference type="Proteomes" id="UP001310692"/>
    </source>
</evidence>
<evidence type="ECO:0000259" key="9">
    <source>
        <dbReference type="Pfam" id="PF13145"/>
    </source>
</evidence>
<keyword evidence="11" id="KW-1185">Reference proteome</keyword>
<evidence type="ECO:0000256" key="7">
    <source>
        <dbReference type="ARBA" id="ARBA00038408"/>
    </source>
</evidence>
<evidence type="ECO:0000256" key="2">
    <source>
        <dbReference type="ARBA" id="ARBA00022475"/>
    </source>
</evidence>
<evidence type="ECO:0000256" key="1">
    <source>
        <dbReference type="ARBA" id="ARBA00004401"/>
    </source>
</evidence>
<name>A0ABU7M115_9PROT</name>
<dbReference type="EMBL" id="JAZDRO010000006">
    <property type="protein sequence ID" value="MEE2567514.1"/>
    <property type="molecule type" value="Genomic_DNA"/>
</dbReference>
<protein>
    <submittedName>
        <fullName evidence="10">SurA N-terminal domain-containing protein</fullName>
    </submittedName>
</protein>
<keyword evidence="6" id="KW-0143">Chaperone</keyword>